<dbReference type="InterPro" id="IPR036961">
    <property type="entry name" value="Kinesin_motor_dom_sf"/>
</dbReference>
<evidence type="ECO:0000256" key="6">
    <source>
        <dbReference type="PROSITE-ProRule" id="PRU00283"/>
    </source>
</evidence>
<feature type="region of interest" description="Disordered" evidence="9">
    <location>
        <begin position="730"/>
        <end position="757"/>
    </location>
</feature>
<feature type="compositionally biased region" description="Basic and acidic residues" evidence="9">
    <location>
        <begin position="413"/>
        <end position="426"/>
    </location>
</feature>
<dbReference type="OrthoDB" id="3176171at2759"/>
<organism evidence="11 12">
    <name type="scientific">Giardia muris</name>
    <dbReference type="NCBI Taxonomy" id="5742"/>
    <lineage>
        <taxon>Eukaryota</taxon>
        <taxon>Metamonada</taxon>
        <taxon>Diplomonadida</taxon>
        <taxon>Hexamitidae</taxon>
        <taxon>Giardiinae</taxon>
        <taxon>Giardia</taxon>
    </lineage>
</organism>
<dbReference type="EMBL" id="VDLU01000002">
    <property type="protein sequence ID" value="TNJ28651.1"/>
    <property type="molecule type" value="Genomic_DNA"/>
</dbReference>
<dbReference type="PROSITE" id="PS50067">
    <property type="entry name" value="KINESIN_MOTOR_2"/>
    <property type="match status" value="1"/>
</dbReference>
<keyword evidence="2 6" id="KW-0547">Nucleotide-binding</keyword>
<keyword evidence="4 8" id="KW-0175">Coiled coil</keyword>
<sequence>MDDPDRDTFPLGSFYVVVRVRPENEKEKTLGDRCVIQITGDTSLVFDPRPREVRSHNPGDHRYRELSFTYDRVFDQESTNSQVYEDTGRRLILPLLSGYNCSLFAYGATGSGKTHTMSGKDASGGGVIPNMIGDLFKAVEARKAGNETLSIRLFISYLEIYNETIRDLLNSTGRSLPLQENPVLGTVVAGLTEIELKTPQEVFARIAQAANARAQGATNENATSSRSHAILQLRIEQSGGDSLQSVVSKLSLIDLAGSERAKKTSATGERLTEGININKSLLTLGNCINALVQASNRRPNGNIQNTLHTAMSGPYIPYRNSKLTRLLKDSLGGACKTIMIANVSPSSYHFDDTHSTLMYAKRAKSIRINAVKNVREISYTKTELTRMVADLTEEAGRLRKEVSTLRALLDRGTSNEDPPRPDEQQKSLEGSGSGASVDQSKNSKAMLANDIRHFAHLKQQLQEAISRVLEYSRELFDVRADKRRIQLKLRRLDAQRQHAIEARRRRVELPGIAQSAIEAERYTLQQQLRTCNTLEENANVKCERAKQVLLQQRESITAFTNQPLREGLLDILRTVGQQLKSVVAVVSAEMYHENARDMSLAIQECHDVFNSACVRAVDDLFGIAVIADPDGAAAALQLFNNARFSVDFLSFNYFTSETAATTLPPLDASTLPGASIIRTTTMPSTTIDVPTSLPPLPSLEQSSFPQQGQAQSQAHQLLHSTAQPMTRASMVNKGYRNPGPERHVMRRSQTERQSYSTTLQMLEQSLMKSNLTASRHNPKRRPDIR</sequence>
<dbReference type="InterPro" id="IPR027417">
    <property type="entry name" value="P-loop_NTPase"/>
</dbReference>
<dbReference type="Pfam" id="PF00225">
    <property type="entry name" value="Kinesin"/>
    <property type="match status" value="1"/>
</dbReference>
<keyword evidence="1 7" id="KW-0493">Microtubule</keyword>
<dbReference type="InterPro" id="IPR019821">
    <property type="entry name" value="Kinesin_motor_CS"/>
</dbReference>
<evidence type="ECO:0000256" key="1">
    <source>
        <dbReference type="ARBA" id="ARBA00022701"/>
    </source>
</evidence>
<reference evidence="11 12" key="1">
    <citation type="submission" date="2019-05" db="EMBL/GenBank/DDBJ databases">
        <title>The compact genome of Giardia muris reveals important steps in the evolution of intestinal protozoan parasites.</title>
        <authorList>
            <person name="Xu F."/>
            <person name="Jimenez-Gonzalez A."/>
            <person name="Einarsson E."/>
            <person name="Astvaldsson A."/>
            <person name="Peirasmaki D."/>
            <person name="Eckmann L."/>
            <person name="Andersson J.O."/>
            <person name="Svard S.G."/>
            <person name="Jerlstrom-Hultqvist J."/>
        </authorList>
    </citation>
    <scope>NUCLEOTIDE SEQUENCE [LARGE SCALE GENOMIC DNA]</scope>
    <source>
        <strain evidence="11 12">Roberts-Thomson</strain>
    </source>
</reference>
<feature type="binding site" evidence="6">
    <location>
        <begin position="107"/>
        <end position="114"/>
    </location>
    <ligand>
        <name>ATP</name>
        <dbReference type="ChEBI" id="CHEBI:30616"/>
    </ligand>
</feature>
<feature type="region of interest" description="Disordered" evidence="9">
    <location>
        <begin position="685"/>
        <end position="717"/>
    </location>
</feature>
<evidence type="ECO:0000256" key="4">
    <source>
        <dbReference type="ARBA" id="ARBA00023054"/>
    </source>
</evidence>
<feature type="domain" description="Kinesin motor" evidence="10">
    <location>
        <begin position="13"/>
        <end position="366"/>
    </location>
</feature>
<feature type="compositionally biased region" description="Polar residues" evidence="9">
    <location>
        <begin position="427"/>
        <end position="442"/>
    </location>
</feature>
<dbReference type="VEuPathDB" id="GiardiaDB:GMRT_13175"/>
<feature type="coiled-coil region" evidence="8">
    <location>
        <begin position="381"/>
        <end position="408"/>
    </location>
</feature>
<dbReference type="AlphaFoldDB" id="A0A4Z1T833"/>
<evidence type="ECO:0000313" key="11">
    <source>
        <dbReference type="EMBL" id="TNJ28651.1"/>
    </source>
</evidence>
<dbReference type="PANTHER" id="PTHR47968">
    <property type="entry name" value="CENTROMERE PROTEIN E"/>
    <property type="match status" value="1"/>
</dbReference>
<dbReference type="InterPro" id="IPR001752">
    <property type="entry name" value="Kinesin_motor_dom"/>
</dbReference>
<evidence type="ECO:0000256" key="9">
    <source>
        <dbReference type="SAM" id="MobiDB-lite"/>
    </source>
</evidence>
<proteinExistence type="inferred from homology"/>
<evidence type="ECO:0000256" key="8">
    <source>
        <dbReference type="SAM" id="Coils"/>
    </source>
</evidence>
<evidence type="ECO:0000256" key="2">
    <source>
        <dbReference type="ARBA" id="ARBA00022741"/>
    </source>
</evidence>
<dbReference type="GO" id="GO:0008017">
    <property type="term" value="F:microtubule binding"/>
    <property type="evidence" value="ECO:0007669"/>
    <property type="project" value="InterPro"/>
</dbReference>
<comment type="caution">
    <text evidence="11">The sequence shown here is derived from an EMBL/GenBank/DDBJ whole genome shotgun (WGS) entry which is preliminary data.</text>
</comment>
<evidence type="ECO:0000256" key="3">
    <source>
        <dbReference type="ARBA" id="ARBA00022840"/>
    </source>
</evidence>
<evidence type="ECO:0000256" key="5">
    <source>
        <dbReference type="ARBA" id="ARBA00023175"/>
    </source>
</evidence>
<keyword evidence="5 6" id="KW-0505">Motor protein</keyword>
<dbReference type="PROSITE" id="PS00411">
    <property type="entry name" value="KINESIN_MOTOR_1"/>
    <property type="match status" value="1"/>
</dbReference>
<dbReference type="SMART" id="SM00129">
    <property type="entry name" value="KISc"/>
    <property type="match status" value="1"/>
</dbReference>
<dbReference type="GO" id="GO:0003777">
    <property type="term" value="F:microtubule motor activity"/>
    <property type="evidence" value="ECO:0007669"/>
    <property type="project" value="InterPro"/>
</dbReference>
<keyword evidence="3 6" id="KW-0067">ATP-binding</keyword>
<accession>A0A4Z1T833</accession>
<feature type="region of interest" description="Disordered" evidence="9">
    <location>
        <begin position="766"/>
        <end position="785"/>
    </location>
</feature>
<evidence type="ECO:0000259" key="10">
    <source>
        <dbReference type="PROSITE" id="PS50067"/>
    </source>
</evidence>
<dbReference type="InterPro" id="IPR027640">
    <property type="entry name" value="Kinesin-like_fam"/>
</dbReference>
<dbReference type="GO" id="GO:0005874">
    <property type="term" value="C:microtubule"/>
    <property type="evidence" value="ECO:0007669"/>
    <property type="project" value="UniProtKB-KW"/>
</dbReference>
<gene>
    <name evidence="11" type="ORF">GMRT_13175</name>
</gene>
<name>A0A4Z1T833_GIAMU</name>
<comment type="similarity">
    <text evidence="6 7">Belongs to the TRAFAC class myosin-kinesin ATPase superfamily. Kinesin family.</text>
</comment>
<keyword evidence="12" id="KW-1185">Reference proteome</keyword>
<feature type="compositionally biased region" description="Polar residues" evidence="9">
    <location>
        <begin position="766"/>
        <end position="775"/>
    </location>
</feature>
<evidence type="ECO:0000313" key="12">
    <source>
        <dbReference type="Proteomes" id="UP000315496"/>
    </source>
</evidence>
<dbReference type="PANTHER" id="PTHR47968:SF13">
    <property type="entry name" value="KINESIN-LIKE PROTEIN KIF19 ISOFORM X1"/>
    <property type="match status" value="1"/>
</dbReference>
<dbReference type="GO" id="GO:0007018">
    <property type="term" value="P:microtubule-based movement"/>
    <property type="evidence" value="ECO:0007669"/>
    <property type="project" value="InterPro"/>
</dbReference>
<evidence type="ECO:0000256" key="7">
    <source>
        <dbReference type="RuleBase" id="RU000394"/>
    </source>
</evidence>
<dbReference type="GO" id="GO:0005524">
    <property type="term" value="F:ATP binding"/>
    <property type="evidence" value="ECO:0007669"/>
    <property type="project" value="UniProtKB-UniRule"/>
</dbReference>
<feature type="region of interest" description="Disordered" evidence="9">
    <location>
        <begin position="409"/>
        <end position="442"/>
    </location>
</feature>
<dbReference type="SUPFAM" id="SSF52540">
    <property type="entry name" value="P-loop containing nucleoside triphosphate hydrolases"/>
    <property type="match status" value="1"/>
</dbReference>
<dbReference type="PRINTS" id="PR00380">
    <property type="entry name" value="KINESINHEAVY"/>
</dbReference>
<dbReference type="Gene3D" id="3.40.850.10">
    <property type="entry name" value="Kinesin motor domain"/>
    <property type="match status" value="1"/>
</dbReference>
<feature type="compositionally biased region" description="Low complexity" evidence="9">
    <location>
        <begin position="698"/>
        <end position="717"/>
    </location>
</feature>
<dbReference type="Proteomes" id="UP000315496">
    <property type="component" value="Chromosome 2"/>
</dbReference>
<protein>
    <recommendedName>
        <fullName evidence="7">Kinesin-like protein</fullName>
    </recommendedName>
</protein>